<dbReference type="InterPro" id="IPR009100">
    <property type="entry name" value="AcylCoA_DH/oxidase_NM_dom_sf"/>
</dbReference>
<dbReference type="Proteomes" id="UP000215127">
    <property type="component" value="Chromosome 3"/>
</dbReference>
<evidence type="ECO:0000259" key="7">
    <source>
        <dbReference type="Pfam" id="PF02771"/>
    </source>
</evidence>
<gene>
    <name evidence="8" type="ORF">ZT3D7_G4196</name>
</gene>
<organism evidence="8 9">
    <name type="scientific">Zymoseptoria tritici (strain ST99CH_3D7)</name>
    <dbReference type="NCBI Taxonomy" id="1276538"/>
    <lineage>
        <taxon>Eukaryota</taxon>
        <taxon>Fungi</taxon>
        <taxon>Dikarya</taxon>
        <taxon>Ascomycota</taxon>
        <taxon>Pezizomycotina</taxon>
        <taxon>Dothideomycetes</taxon>
        <taxon>Dothideomycetidae</taxon>
        <taxon>Mycosphaerellales</taxon>
        <taxon>Mycosphaerellaceae</taxon>
        <taxon>Zymoseptoria</taxon>
    </lineage>
</organism>
<dbReference type="InterPro" id="IPR036250">
    <property type="entry name" value="AcylCo_DH-like_C"/>
</dbReference>
<dbReference type="GO" id="GO:0003995">
    <property type="term" value="F:acyl-CoA dehydrogenase activity"/>
    <property type="evidence" value="ECO:0007669"/>
    <property type="project" value="TreeGrafter"/>
</dbReference>
<dbReference type="SUPFAM" id="SSF56645">
    <property type="entry name" value="Acyl-CoA dehydrogenase NM domain-like"/>
    <property type="match status" value="1"/>
</dbReference>
<name>A0A1X7RNN9_ZYMT9</name>
<dbReference type="InterPro" id="IPR009075">
    <property type="entry name" value="AcylCo_DH/oxidase_C"/>
</dbReference>
<comment type="similarity">
    <text evidence="2">Belongs to the acyl-CoA dehydrogenase family.</text>
</comment>
<keyword evidence="5" id="KW-0560">Oxidoreductase</keyword>
<feature type="domain" description="Acyl-CoA dehydrogenase/oxidase N-terminal" evidence="7">
    <location>
        <begin position="59"/>
        <end position="147"/>
    </location>
</feature>
<keyword evidence="3" id="KW-0285">Flavoprotein</keyword>
<dbReference type="Pfam" id="PF02771">
    <property type="entry name" value="Acyl-CoA_dh_N"/>
    <property type="match status" value="1"/>
</dbReference>
<dbReference type="Gene3D" id="2.40.110.10">
    <property type="entry name" value="Butyryl-CoA Dehydrogenase, subunit A, domain 2"/>
    <property type="match status" value="1"/>
</dbReference>
<dbReference type="InterPro" id="IPR013786">
    <property type="entry name" value="AcylCoA_DH/ox_N"/>
</dbReference>
<dbReference type="Gene3D" id="1.10.540.10">
    <property type="entry name" value="Acyl-CoA dehydrogenase/oxidase, N-terminal domain"/>
    <property type="match status" value="1"/>
</dbReference>
<evidence type="ECO:0000256" key="3">
    <source>
        <dbReference type="ARBA" id="ARBA00022630"/>
    </source>
</evidence>
<dbReference type="GO" id="GO:0050660">
    <property type="term" value="F:flavin adenine dinucleotide binding"/>
    <property type="evidence" value="ECO:0007669"/>
    <property type="project" value="InterPro"/>
</dbReference>
<dbReference type="EMBL" id="LT853694">
    <property type="protein sequence ID" value="SMQ49045.1"/>
    <property type="molecule type" value="Genomic_DNA"/>
</dbReference>
<evidence type="ECO:0000313" key="8">
    <source>
        <dbReference type="EMBL" id="SMQ49045.1"/>
    </source>
</evidence>
<accession>A0A1X7RNN9</accession>
<dbReference type="PANTHER" id="PTHR48083:SF11">
    <property type="entry name" value="ACYL-COA DEHYDROGENASE_OXIDASE C-TERMINAL DOMAIN-CONTAINING PROTEIN"/>
    <property type="match status" value="1"/>
</dbReference>
<evidence type="ECO:0000259" key="6">
    <source>
        <dbReference type="Pfam" id="PF00441"/>
    </source>
</evidence>
<dbReference type="InterPro" id="IPR046373">
    <property type="entry name" value="Acyl-CoA_Oxase/DH_mid-dom_sf"/>
</dbReference>
<dbReference type="Gene3D" id="1.20.140.10">
    <property type="entry name" value="Butyryl-CoA Dehydrogenase, subunit A, domain 3"/>
    <property type="match status" value="1"/>
</dbReference>
<reference evidence="8 9" key="1">
    <citation type="submission" date="2016-06" db="EMBL/GenBank/DDBJ databases">
        <authorList>
            <person name="Kjaerup R.B."/>
            <person name="Dalgaard T.S."/>
            <person name="Juul-Madsen H.R."/>
        </authorList>
    </citation>
    <scope>NUCLEOTIDE SEQUENCE [LARGE SCALE GENOMIC DNA]</scope>
</reference>
<dbReference type="STRING" id="1276538.A0A1X7RNN9"/>
<protein>
    <recommendedName>
        <fullName evidence="10">Acyl-CoA dehydrogenase/oxidase C-terminal domain-containing protein</fullName>
    </recommendedName>
</protein>
<dbReference type="AlphaFoldDB" id="A0A1X7RNN9"/>
<evidence type="ECO:0000256" key="5">
    <source>
        <dbReference type="ARBA" id="ARBA00023002"/>
    </source>
</evidence>
<proteinExistence type="inferred from homology"/>
<dbReference type="InterPro" id="IPR050741">
    <property type="entry name" value="Acyl-CoA_dehydrogenase"/>
</dbReference>
<dbReference type="GO" id="GO:0005737">
    <property type="term" value="C:cytoplasm"/>
    <property type="evidence" value="ECO:0007669"/>
    <property type="project" value="TreeGrafter"/>
</dbReference>
<feature type="domain" description="Acyl-CoA dehydrogenase/oxidase C-terminal" evidence="6">
    <location>
        <begin position="271"/>
        <end position="419"/>
    </location>
</feature>
<keyword evidence="9" id="KW-1185">Reference proteome</keyword>
<comment type="cofactor">
    <cofactor evidence="1">
        <name>FAD</name>
        <dbReference type="ChEBI" id="CHEBI:57692"/>
    </cofactor>
</comment>
<dbReference type="GO" id="GO:0033539">
    <property type="term" value="P:fatty acid beta-oxidation using acyl-CoA dehydrogenase"/>
    <property type="evidence" value="ECO:0007669"/>
    <property type="project" value="TreeGrafter"/>
</dbReference>
<dbReference type="SUPFAM" id="SSF47203">
    <property type="entry name" value="Acyl-CoA dehydrogenase C-terminal domain-like"/>
    <property type="match status" value="1"/>
</dbReference>
<dbReference type="PANTHER" id="PTHR48083">
    <property type="entry name" value="MEDIUM-CHAIN SPECIFIC ACYL-COA DEHYDROGENASE, MITOCHONDRIAL-RELATED"/>
    <property type="match status" value="1"/>
</dbReference>
<sequence length="469" mass="52931">MTDSALHPSLHRLPLWVREKLSPKALSLLTRVWTWVEEECIPAEHIYKAQLAEPGKQWQHPPIMLELRERAKREGLWNLFLPKHFGELSPGLTNLEYATMAEVMGRCYWAAQTMNCHAPDTGNMELLAKYASSEQKEKYLMPLLRGETFSSYSMTEPDVAASDATNIACRITPDPDDPDYLLINGRKLYGTVANNKDLGFYILMGCSDPDNPDPWKRHTTVIVPKGTPGQHFVRNLTIMGYPMPPEGHGEFIYTDARIPRSNIILGPGRAFEIAQGRLGPGRIHHCMRLIGATERAYELALIRCTDTRFTPRGKTLASFDSNLERLADMRMTLDSLRQVVMNAAHTMDVQGNKAGTYAIAQSKVLVPRGCAKIIDECMQMYGGQGLTQHTVLPEMWMYARFVRVADGPDAAHRHQVGRGEVKGVEEWRERVRGYERRGAELGRKWGLEREGFAGVDLLDEEEKGVKAKL</sequence>
<evidence type="ECO:0000256" key="4">
    <source>
        <dbReference type="ARBA" id="ARBA00022827"/>
    </source>
</evidence>
<dbReference type="InterPro" id="IPR037069">
    <property type="entry name" value="AcylCoA_DH/ox_N_sf"/>
</dbReference>
<keyword evidence="4" id="KW-0274">FAD</keyword>
<dbReference type="Pfam" id="PF00441">
    <property type="entry name" value="Acyl-CoA_dh_1"/>
    <property type="match status" value="1"/>
</dbReference>
<evidence type="ECO:0000313" key="9">
    <source>
        <dbReference type="Proteomes" id="UP000215127"/>
    </source>
</evidence>
<evidence type="ECO:0000256" key="1">
    <source>
        <dbReference type="ARBA" id="ARBA00001974"/>
    </source>
</evidence>
<evidence type="ECO:0008006" key="10">
    <source>
        <dbReference type="Google" id="ProtNLM"/>
    </source>
</evidence>
<evidence type="ECO:0000256" key="2">
    <source>
        <dbReference type="ARBA" id="ARBA00009347"/>
    </source>
</evidence>